<feature type="compositionally biased region" description="Acidic residues" evidence="1">
    <location>
        <begin position="171"/>
        <end position="191"/>
    </location>
</feature>
<keyword evidence="3" id="KW-1185">Reference proteome</keyword>
<dbReference type="Proteomes" id="UP000792457">
    <property type="component" value="Unassembled WGS sequence"/>
</dbReference>
<dbReference type="EMBL" id="KZ308132">
    <property type="protein sequence ID" value="KAG8222371.1"/>
    <property type="molecule type" value="Genomic_DNA"/>
</dbReference>
<reference evidence="2" key="1">
    <citation type="submission" date="2013-04" db="EMBL/GenBank/DDBJ databases">
        <authorList>
            <person name="Qu J."/>
            <person name="Murali S.C."/>
            <person name="Bandaranaike D."/>
            <person name="Bellair M."/>
            <person name="Blankenburg K."/>
            <person name="Chao H."/>
            <person name="Dinh H."/>
            <person name="Doddapaneni H."/>
            <person name="Downs B."/>
            <person name="Dugan-Rocha S."/>
            <person name="Elkadiri S."/>
            <person name="Gnanaolivu R.D."/>
            <person name="Hernandez B."/>
            <person name="Javaid M."/>
            <person name="Jayaseelan J.C."/>
            <person name="Lee S."/>
            <person name="Li M."/>
            <person name="Ming W."/>
            <person name="Munidasa M."/>
            <person name="Muniz J."/>
            <person name="Nguyen L."/>
            <person name="Ongeri F."/>
            <person name="Osuji N."/>
            <person name="Pu L.-L."/>
            <person name="Puazo M."/>
            <person name="Qu C."/>
            <person name="Quiroz J."/>
            <person name="Raj R."/>
            <person name="Weissenberger G."/>
            <person name="Xin Y."/>
            <person name="Zou X."/>
            <person name="Han Y."/>
            <person name="Richards S."/>
            <person name="Worley K."/>
            <person name="Muzny D."/>
            <person name="Gibbs R."/>
        </authorList>
    </citation>
    <scope>NUCLEOTIDE SEQUENCE</scope>
    <source>
        <strain evidence="2">Sampled in the wild</strain>
    </source>
</reference>
<proteinExistence type="predicted"/>
<evidence type="ECO:0000313" key="2">
    <source>
        <dbReference type="EMBL" id="KAG8222371.1"/>
    </source>
</evidence>
<organism evidence="2 3">
    <name type="scientific">Ladona fulva</name>
    <name type="common">Scarce chaser dragonfly</name>
    <name type="synonym">Libellula fulva</name>
    <dbReference type="NCBI Taxonomy" id="123851"/>
    <lineage>
        <taxon>Eukaryota</taxon>
        <taxon>Metazoa</taxon>
        <taxon>Ecdysozoa</taxon>
        <taxon>Arthropoda</taxon>
        <taxon>Hexapoda</taxon>
        <taxon>Insecta</taxon>
        <taxon>Pterygota</taxon>
        <taxon>Palaeoptera</taxon>
        <taxon>Odonata</taxon>
        <taxon>Epiprocta</taxon>
        <taxon>Anisoptera</taxon>
        <taxon>Libelluloidea</taxon>
        <taxon>Libellulidae</taxon>
        <taxon>Ladona</taxon>
    </lineage>
</organism>
<name>A0A8K0JTY4_LADFU</name>
<evidence type="ECO:0000256" key="1">
    <source>
        <dbReference type="SAM" id="MobiDB-lite"/>
    </source>
</evidence>
<evidence type="ECO:0000313" key="3">
    <source>
        <dbReference type="Proteomes" id="UP000792457"/>
    </source>
</evidence>
<dbReference type="AlphaFoldDB" id="A0A8K0JTY4"/>
<gene>
    <name evidence="2" type="ORF">J437_LFUL002991</name>
</gene>
<dbReference type="OrthoDB" id="341587at2759"/>
<feature type="compositionally biased region" description="Basic and acidic residues" evidence="1">
    <location>
        <begin position="119"/>
        <end position="145"/>
    </location>
</feature>
<comment type="caution">
    <text evidence="2">The sequence shown here is derived from an EMBL/GenBank/DDBJ whole genome shotgun (WGS) entry which is preliminary data.</text>
</comment>
<sequence length="207" mass="23343">MKVPTSIPKSACKAYKPSKECLNLSVELNRILKAEFASWDEGLPKNLSDLAVEALIRNFSVTHIWEGPAGLNPLLPCHEHNLSDMGDTGDDPQLGVMGPNGWSAWQNEEWVDGEIIKEVEKPSEGSEITQDDKTEDGDKYEKDMFGPDEDIDEGKQVLEYGGDYKDQFQESGDEDEEEDECEDDFEDEMSEDLTPKTTMYVVVYFCL</sequence>
<reference evidence="2" key="2">
    <citation type="submission" date="2017-10" db="EMBL/GenBank/DDBJ databases">
        <title>Ladona fulva Genome sequencing and assembly.</title>
        <authorList>
            <person name="Murali S."/>
            <person name="Richards S."/>
            <person name="Bandaranaike D."/>
            <person name="Bellair M."/>
            <person name="Blankenburg K."/>
            <person name="Chao H."/>
            <person name="Dinh H."/>
            <person name="Doddapaneni H."/>
            <person name="Dugan-Rocha S."/>
            <person name="Elkadiri S."/>
            <person name="Gnanaolivu R."/>
            <person name="Hernandez B."/>
            <person name="Skinner E."/>
            <person name="Javaid M."/>
            <person name="Lee S."/>
            <person name="Li M."/>
            <person name="Ming W."/>
            <person name="Munidasa M."/>
            <person name="Muniz J."/>
            <person name="Nguyen L."/>
            <person name="Hughes D."/>
            <person name="Osuji N."/>
            <person name="Pu L.-L."/>
            <person name="Puazo M."/>
            <person name="Qu C."/>
            <person name="Quiroz J."/>
            <person name="Raj R."/>
            <person name="Weissenberger G."/>
            <person name="Xin Y."/>
            <person name="Zou X."/>
            <person name="Han Y."/>
            <person name="Worley K."/>
            <person name="Muzny D."/>
            <person name="Gibbs R."/>
        </authorList>
    </citation>
    <scope>NUCLEOTIDE SEQUENCE</scope>
    <source>
        <strain evidence="2">Sampled in the wild</strain>
    </source>
</reference>
<accession>A0A8K0JTY4</accession>
<protein>
    <submittedName>
        <fullName evidence="2">Uncharacterized protein</fullName>
    </submittedName>
</protein>
<feature type="region of interest" description="Disordered" evidence="1">
    <location>
        <begin position="119"/>
        <end position="193"/>
    </location>
</feature>